<evidence type="ECO:0000256" key="1">
    <source>
        <dbReference type="SAM" id="MobiDB-lite"/>
    </source>
</evidence>
<protein>
    <submittedName>
        <fullName evidence="2">Uncharacterized protein</fullName>
    </submittedName>
</protein>
<organism evidence="2 3">
    <name type="scientific">Stenotrophomonas forensis</name>
    <dbReference type="NCBI Taxonomy" id="2871169"/>
    <lineage>
        <taxon>Bacteria</taxon>
        <taxon>Pseudomonadati</taxon>
        <taxon>Pseudomonadota</taxon>
        <taxon>Gammaproteobacteria</taxon>
        <taxon>Lysobacterales</taxon>
        <taxon>Lysobacteraceae</taxon>
        <taxon>Stenotrophomonas</taxon>
        <taxon>Stenotrophomonas maltophilia group</taxon>
    </lineage>
</organism>
<evidence type="ECO:0000313" key="3">
    <source>
        <dbReference type="Proteomes" id="UP001216828"/>
    </source>
</evidence>
<dbReference type="EMBL" id="CP082270">
    <property type="protein sequence ID" value="WDM65827.1"/>
    <property type="molecule type" value="Genomic_DNA"/>
</dbReference>
<keyword evidence="3" id="KW-1185">Reference proteome</keyword>
<reference evidence="2 3" key="1">
    <citation type="submission" date="2021-08" db="EMBL/GenBank/DDBJ databases">
        <title>Stenotrophomonas forensis sp. nov., isolated from contaminated viral transport media.</title>
        <authorList>
            <person name="Nguyen S.V."/>
            <person name="Edwards D."/>
            <person name="Scott S."/>
            <person name="Doss J."/>
            <person name="Merid S."/>
            <person name="Zelaya E."/>
            <person name="Maza C."/>
            <person name="Mann M."/>
            <person name="Hamilton B."/>
            <person name="Blackwell R."/>
            <person name="Tran A."/>
            <person name="Hauser J."/>
        </authorList>
    </citation>
    <scope>NUCLEOTIDE SEQUENCE [LARGE SCALE GENOMIC DNA]</scope>
    <source>
        <strain evidence="2 3">DFS-20110405</strain>
    </source>
</reference>
<name>A0ABY7Y770_9GAMM</name>
<sequence length="146" mass="15307">MIATALTAMLALTGQVEAEQPAFRRGPVDSDSAMNAIVTRASQDALDAYRLQNHGESPLEAVAVYDVATGLIRIDLRGGELPGEGGAELEDLQGFISNGALEAARPIVPATGTKFFYNGRDFDEQYPDDSAGNGGQESPPARLAGI</sequence>
<dbReference type="Proteomes" id="UP001216828">
    <property type="component" value="Chromosome"/>
</dbReference>
<proteinExistence type="predicted"/>
<accession>A0ABY7Y770</accession>
<gene>
    <name evidence="2" type="ORF">K5L94_11315</name>
</gene>
<dbReference type="RefSeq" id="WP_053449699.1">
    <property type="nucleotide sequence ID" value="NZ_CP082270.1"/>
</dbReference>
<evidence type="ECO:0000313" key="2">
    <source>
        <dbReference type="EMBL" id="WDM65827.1"/>
    </source>
</evidence>
<feature type="region of interest" description="Disordered" evidence="1">
    <location>
        <begin position="119"/>
        <end position="146"/>
    </location>
</feature>